<dbReference type="PANTHER" id="PTHR38834">
    <property type="entry name" value="PERIPLASMIC SUBSTRATE BINDING PROTEIN FAMILY 3"/>
    <property type="match status" value="1"/>
</dbReference>
<dbReference type="InterPro" id="IPR001638">
    <property type="entry name" value="Solute-binding_3/MltF_N"/>
</dbReference>
<gene>
    <name evidence="2" type="ORF">Q3O60_07205</name>
</gene>
<protein>
    <submittedName>
        <fullName evidence="2">Transporter substrate-binding domain-containing protein</fullName>
    </submittedName>
</protein>
<accession>A0ABT9GY29</accession>
<evidence type="ECO:0000259" key="1">
    <source>
        <dbReference type="SMART" id="SM00062"/>
    </source>
</evidence>
<proteinExistence type="predicted"/>
<keyword evidence="3" id="KW-1185">Reference proteome</keyword>
<dbReference type="Proteomes" id="UP001231616">
    <property type="component" value="Unassembled WGS sequence"/>
</dbReference>
<dbReference type="SMART" id="SM00062">
    <property type="entry name" value="PBPb"/>
    <property type="match status" value="1"/>
</dbReference>
<dbReference type="Pfam" id="PF00497">
    <property type="entry name" value="SBP_bac_3"/>
    <property type="match status" value="1"/>
</dbReference>
<dbReference type="EMBL" id="JAUZVZ010000008">
    <property type="protein sequence ID" value="MDP4535970.1"/>
    <property type="molecule type" value="Genomic_DNA"/>
</dbReference>
<dbReference type="RefSeq" id="WP_305893235.1">
    <property type="nucleotide sequence ID" value="NZ_JAUZVZ010000008.1"/>
</dbReference>
<dbReference type="Gene3D" id="3.40.190.10">
    <property type="entry name" value="Periplasmic binding protein-like II"/>
    <property type="match status" value="2"/>
</dbReference>
<dbReference type="PANTHER" id="PTHR38834:SF3">
    <property type="entry name" value="SOLUTE-BINDING PROTEIN FAMILY 3_N-TERMINAL DOMAIN-CONTAINING PROTEIN"/>
    <property type="match status" value="1"/>
</dbReference>
<comment type="caution">
    <text evidence="2">The sequence shown here is derived from an EMBL/GenBank/DDBJ whole genome shotgun (WGS) entry which is preliminary data.</text>
</comment>
<feature type="domain" description="Solute-binding protein family 3/N-terminal" evidence="1">
    <location>
        <begin position="25"/>
        <end position="249"/>
    </location>
</feature>
<evidence type="ECO:0000313" key="3">
    <source>
        <dbReference type="Proteomes" id="UP001231616"/>
    </source>
</evidence>
<evidence type="ECO:0000313" key="2">
    <source>
        <dbReference type="EMBL" id="MDP4535970.1"/>
    </source>
</evidence>
<reference evidence="2 3" key="1">
    <citation type="submission" date="2023-08" db="EMBL/GenBank/DDBJ databases">
        <authorList>
            <person name="Joshi A."/>
            <person name="Thite S."/>
        </authorList>
    </citation>
    <scope>NUCLEOTIDE SEQUENCE [LARGE SCALE GENOMIC DNA]</scope>
    <source>
        <strain evidence="2 3">AC40</strain>
    </source>
</reference>
<organism evidence="2 3">
    <name type="scientific">Alkalimonas collagenimarina</name>
    <dbReference type="NCBI Taxonomy" id="400390"/>
    <lineage>
        <taxon>Bacteria</taxon>
        <taxon>Pseudomonadati</taxon>
        <taxon>Pseudomonadota</taxon>
        <taxon>Gammaproteobacteria</taxon>
        <taxon>Alkalimonas</taxon>
    </lineage>
</organism>
<name>A0ABT9GY29_9GAMM</name>
<sequence>MVKILRITGLLISGWWFSIQAEPSSLTVYTEHFPPYNFQQHDNIVGINTELVQAMCQKTAIDCQFVLYPWRRAYENAQRDSYGALFSTSRMPQREADFQWVGPLMYSTAYLYRLRSRQEVNPQNLEDAKQFVIGVAHGDVYEIYLKSIGFDYGTNLVGFVAKADSIGPFLQHKVDLIIGSPRVIQVWLQRYGKESSEVEPVIEFDMLGLNYLAVNLDVEPELVDQLQQALDELKSSGEAERIVQQYMKDFSYPH</sequence>
<dbReference type="SUPFAM" id="SSF53850">
    <property type="entry name" value="Periplasmic binding protein-like II"/>
    <property type="match status" value="1"/>
</dbReference>